<dbReference type="RefSeq" id="WP_188836392.1">
    <property type="nucleotide sequence ID" value="NZ_BMHI01000002.1"/>
</dbReference>
<sequence>MLPVAISIFSAGIALVALMVSYRLGSRSARASERSAEAAEASRAISQRQLENSVRAQEAALQPYVWADVRPRDDGQILTLVVGNSGPTVATAVRVIIDPPLEQIVPERMKQRARRVDERLAAGFGSIAPHRTFSWGLGVAHEFFQGSDGPPVPELTITVVGEGPSGPLEAVEYTVALEDLRQQSARAVGVALLEPVLKKIAGSVERHARAAEAQSRRDAEPTELE</sequence>
<feature type="transmembrane region" description="Helical" evidence="1">
    <location>
        <begin position="6"/>
        <end position="25"/>
    </location>
</feature>
<name>A0A916T2Q8_9MICO</name>
<evidence type="ECO:0000256" key="1">
    <source>
        <dbReference type="SAM" id="Phobius"/>
    </source>
</evidence>
<proteinExistence type="predicted"/>
<protein>
    <submittedName>
        <fullName evidence="2">Uncharacterized protein</fullName>
    </submittedName>
</protein>
<accession>A0A916T2Q8</accession>
<keyword evidence="3" id="KW-1185">Reference proteome</keyword>
<reference evidence="2" key="1">
    <citation type="journal article" date="2014" name="Int. J. Syst. Evol. Microbiol.">
        <title>Complete genome sequence of Corynebacterium casei LMG S-19264T (=DSM 44701T), isolated from a smear-ripened cheese.</title>
        <authorList>
            <consortium name="US DOE Joint Genome Institute (JGI-PGF)"/>
            <person name="Walter F."/>
            <person name="Albersmeier A."/>
            <person name="Kalinowski J."/>
            <person name="Ruckert C."/>
        </authorList>
    </citation>
    <scope>NUCLEOTIDE SEQUENCE</scope>
    <source>
        <strain evidence="2">CGMCC 1.15085</strain>
    </source>
</reference>
<dbReference type="AlphaFoldDB" id="A0A916T2Q8"/>
<reference evidence="2" key="2">
    <citation type="submission" date="2020-09" db="EMBL/GenBank/DDBJ databases">
        <authorList>
            <person name="Sun Q."/>
            <person name="Zhou Y."/>
        </authorList>
    </citation>
    <scope>NUCLEOTIDE SEQUENCE</scope>
    <source>
        <strain evidence="2">CGMCC 1.15085</strain>
    </source>
</reference>
<dbReference type="Proteomes" id="UP000636793">
    <property type="component" value="Unassembled WGS sequence"/>
</dbReference>
<gene>
    <name evidence="2" type="ORF">GCM10011492_15660</name>
</gene>
<keyword evidence="1" id="KW-1133">Transmembrane helix</keyword>
<keyword evidence="1" id="KW-0812">Transmembrane</keyword>
<comment type="caution">
    <text evidence="2">The sequence shown here is derived from an EMBL/GenBank/DDBJ whole genome shotgun (WGS) entry which is preliminary data.</text>
</comment>
<keyword evidence="1" id="KW-0472">Membrane</keyword>
<evidence type="ECO:0000313" key="2">
    <source>
        <dbReference type="EMBL" id="GGB26319.1"/>
    </source>
</evidence>
<evidence type="ECO:0000313" key="3">
    <source>
        <dbReference type="Proteomes" id="UP000636793"/>
    </source>
</evidence>
<organism evidence="2 3">
    <name type="scientific">Flexivirga endophytica</name>
    <dbReference type="NCBI Taxonomy" id="1849103"/>
    <lineage>
        <taxon>Bacteria</taxon>
        <taxon>Bacillati</taxon>
        <taxon>Actinomycetota</taxon>
        <taxon>Actinomycetes</taxon>
        <taxon>Micrococcales</taxon>
        <taxon>Dermacoccaceae</taxon>
        <taxon>Flexivirga</taxon>
    </lineage>
</organism>
<dbReference type="EMBL" id="BMHI01000002">
    <property type="protein sequence ID" value="GGB26319.1"/>
    <property type="molecule type" value="Genomic_DNA"/>
</dbReference>